<protein>
    <submittedName>
        <fullName evidence="1">Uncharacterized protein</fullName>
    </submittedName>
</protein>
<dbReference type="EMBL" id="AP022581">
    <property type="protein sequence ID" value="BBX95312.1"/>
    <property type="molecule type" value="Genomic_DNA"/>
</dbReference>
<evidence type="ECO:0000313" key="1">
    <source>
        <dbReference type="EMBL" id="BBX95312.1"/>
    </source>
</evidence>
<accession>A0A7I7NF65</accession>
<reference evidence="1 2" key="1">
    <citation type="journal article" date="2019" name="Emerg. Microbes Infect.">
        <title>Comprehensive subspecies identification of 175 nontuberculous mycobacteria species based on 7547 genomic profiles.</title>
        <authorList>
            <person name="Matsumoto Y."/>
            <person name="Kinjo T."/>
            <person name="Motooka D."/>
            <person name="Nabeya D."/>
            <person name="Jung N."/>
            <person name="Uechi K."/>
            <person name="Horii T."/>
            <person name="Iida T."/>
            <person name="Fujita J."/>
            <person name="Nakamura S."/>
        </authorList>
    </citation>
    <scope>NUCLEOTIDE SEQUENCE [LARGE SCALE GENOMIC DNA]</scope>
    <source>
        <strain evidence="1 2">JCM 15657</strain>
    </source>
</reference>
<proteinExistence type="predicted"/>
<dbReference type="KEGG" id="mlj:MLAC_06060"/>
<name>A0A7I7NF65_9MYCO</name>
<dbReference type="AlphaFoldDB" id="A0A7I7NF65"/>
<evidence type="ECO:0000313" key="2">
    <source>
        <dbReference type="Proteomes" id="UP000466396"/>
    </source>
</evidence>
<dbReference type="Proteomes" id="UP000466396">
    <property type="component" value="Chromosome"/>
</dbReference>
<sequence>MLDVARDHLLYLLSQAVEFGDNRLMFKGGTSWRKCRLGNPRFRKPTLPAGSVVRPFITTMTCSDFRSALRHFPLWQG</sequence>
<keyword evidence="2" id="KW-1185">Reference proteome</keyword>
<gene>
    <name evidence="1" type="ORF">MLAC_06060</name>
</gene>
<organism evidence="1 2">
    <name type="scientific">Mycobacterium lacus</name>
    <dbReference type="NCBI Taxonomy" id="169765"/>
    <lineage>
        <taxon>Bacteria</taxon>
        <taxon>Bacillati</taxon>
        <taxon>Actinomycetota</taxon>
        <taxon>Actinomycetes</taxon>
        <taxon>Mycobacteriales</taxon>
        <taxon>Mycobacteriaceae</taxon>
        <taxon>Mycobacterium</taxon>
    </lineage>
</organism>